<accession>A0ABR9LAP6</accession>
<evidence type="ECO:0008006" key="5">
    <source>
        <dbReference type="Google" id="ProtNLM"/>
    </source>
</evidence>
<evidence type="ECO:0000256" key="2">
    <source>
        <dbReference type="SAM" id="Phobius"/>
    </source>
</evidence>
<feature type="transmembrane region" description="Helical" evidence="2">
    <location>
        <begin position="171"/>
        <end position="195"/>
    </location>
</feature>
<proteinExistence type="predicted"/>
<protein>
    <recommendedName>
        <fullName evidence="5">DUF2079 domain-containing protein</fullName>
    </recommendedName>
</protein>
<name>A0ABR9LAP6_9PSEU</name>
<gene>
    <name evidence="3" type="ORF">H4W30_004808</name>
</gene>
<evidence type="ECO:0000313" key="4">
    <source>
        <dbReference type="Proteomes" id="UP000656548"/>
    </source>
</evidence>
<dbReference type="RefSeq" id="WP_225949841.1">
    <property type="nucleotide sequence ID" value="NZ_JADBEJ010000005.1"/>
</dbReference>
<feature type="transmembrane region" description="Helical" evidence="2">
    <location>
        <begin position="89"/>
        <end position="108"/>
    </location>
</feature>
<feature type="transmembrane region" description="Helical" evidence="2">
    <location>
        <begin position="342"/>
        <end position="360"/>
    </location>
</feature>
<keyword evidence="2" id="KW-1133">Transmembrane helix</keyword>
<organism evidence="3 4">
    <name type="scientific">Amycolatopsis roodepoortensis</name>
    <dbReference type="NCBI Taxonomy" id="700274"/>
    <lineage>
        <taxon>Bacteria</taxon>
        <taxon>Bacillati</taxon>
        <taxon>Actinomycetota</taxon>
        <taxon>Actinomycetes</taxon>
        <taxon>Pseudonocardiales</taxon>
        <taxon>Pseudonocardiaceae</taxon>
        <taxon>Amycolatopsis</taxon>
    </lineage>
</organism>
<evidence type="ECO:0000256" key="1">
    <source>
        <dbReference type="SAM" id="MobiDB-lite"/>
    </source>
</evidence>
<keyword evidence="2" id="KW-0812">Transmembrane</keyword>
<reference evidence="3 4" key="1">
    <citation type="submission" date="2020-10" db="EMBL/GenBank/DDBJ databases">
        <title>Sequencing the genomes of 1000 actinobacteria strains.</title>
        <authorList>
            <person name="Klenk H.-P."/>
        </authorList>
    </citation>
    <scope>NUCLEOTIDE SEQUENCE [LARGE SCALE GENOMIC DNA]</scope>
    <source>
        <strain evidence="3 4">DSM 46661</strain>
    </source>
</reference>
<feature type="region of interest" description="Disordered" evidence="1">
    <location>
        <begin position="426"/>
        <end position="451"/>
    </location>
</feature>
<feature type="transmembrane region" description="Helical" evidence="2">
    <location>
        <begin position="281"/>
        <end position="300"/>
    </location>
</feature>
<evidence type="ECO:0000313" key="3">
    <source>
        <dbReference type="EMBL" id="MBE1577748.1"/>
    </source>
</evidence>
<keyword evidence="4" id="KW-1185">Reference proteome</keyword>
<feature type="transmembrane region" description="Helical" evidence="2">
    <location>
        <begin position="241"/>
        <end position="274"/>
    </location>
</feature>
<keyword evidence="2" id="KW-0472">Membrane</keyword>
<feature type="transmembrane region" description="Helical" evidence="2">
    <location>
        <begin position="202"/>
        <end position="221"/>
    </location>
</feature>
<feature type="transmembrane region" description="Helical" evidence="2">
    <location>
        <begin position="146"/>
        <end position="165"/>
    </location>
</feature>
<dbReference type="Proteomes" id="UP000656548">
    <property type="component" value="Unassembled WGS sequence"/>
</dbReference>
<dbReference type="EMBL" id="JADBEJ010000005">
    <property type="protein sequence ID" value="MBE1577748.1"/>
    <property type="molecule type" value="Genomic_DNA"/>
</dbReference>
<sequence length="533" mass="55848">MPDRLWRRAGPVALWLFAAVPFGLALFTAVRAPKMHVLLDYWHVLAKITDDDGGLLFGQLFTYHLDQPFVLPSLLFWADAAWFGGDNRILTILTVLLVAGIVAALHSMLPVSLSTTKKSVVVAGFSWLLFTSHAAELWLQGTNGISWIPAVFFCVLAIACAHRGLTWVAGIAAVLGCLSFGAALPIWFVLALIAWLRKDCRLRVALPGMIGIVVVVTWFLTKPSGQQSLATSAFDPDGRLSVLAAALGGLWSADIAVVAVIAGGITVAALVYLAREVTPRVSGWIALATYAIVLAGMLAMGRTTDQLPGGNVGLVSRYVVIGALVTSALLALMAINRPQWPLRHLLIATMTVALLTHAIGGAKADRVRNDYGPLNLAAVALRVDAPTVLDALRIQRAAAPAARSLGAYPFNDTFTLGCGGPELGSQISTPAPLPRGTEPGNTRGETGTPLTGDTLLSGWATIGGTRADCVLVVDHNDVVIGSGLIGLPSSAAKTKEPAPEGMAWQAVAPPGTAIGGVIAVKEGKLYKIHASAS</sequence>
<feature type="compositionally biased region" description="Polar residues" evidence="1">
    <location>
        <begin position="439"/>
        <end position="451"/>
    </location>
</feature>
<feature type="transmembrane region" description="Helical" evidence="2">
    <location>
        <begin position="12"/>
        <end position="33"/>
    </location>
</feature>
<feature type="transmembrane region" description="Helical" evidence="2">
    <location>
        <begin position="315"/>
        <end position="335"/>
    </location>
</feature>
<comment type="caution">
    <text evidence="3">The sequence shown here is derived from an EMBL/GenBank/DDBJ whole genome shotgun (WGS) entry which is preliminary data.</text>
</comment>